<protein>
    <submittedName>
        <fullName evidence="3">Transcriptional regulator, MerR family</fullName>
    </submittedName>
</protein>
<dbReference type="GO" id="GO:0003700">
    <property type="term" value="F:DNA-binding transcription factor activity"/>
    <property type="evidence" value="ECO:0007669"/>
    <property type="project" value="InterPro"/>
</dbReference>
<dbReference type="CDD" id="cd01106">
    <property type="entry name" value="HTH_TipAL-Mta"/>
    <property type="match status" value="1"/>
</dbReference>
<name>D9R9I8_LACSW</name>
<accession>D9R9I8</accession>
<proteinExistence type="predicted"/>
<dbReference type="Pfam" id="PF13411">
    <property type="entry name" value="MerR_1"/>
    <property type="match status" value="1"/>
</dbReference>
<evidence type="ECO:0000259" key="2">
    <source>
        <dbReference type="PROSITE" id="PS50937"/>
    </source>
</evidence>
<feature type="domain" description="HTH merR-type" evidence="2">
    <location>
        <begin position="10"/>
        <end position="79"/>
    </location>
</feature>
<dbReference type="Pfam" id="PF07739">
    <property type="entry name" value="TipAS"/>
    <property type="match status" value="1"/>
</dbReference>
<sequence>MNDMENKKDLLTIGELAQMAGVTIRTLQYYDEKNLLKPVITEGGRRKYTSDDVLRLEQILFLKSLGFSLDEIDKKILKYNDKADLEEVFGQQRKVLIGKMEHLNNMVDMLDAAIAETKNSQEINMNCIIAIIESMKRGNSYGFLVRYFNNEQLKSFAIRLFGMSYGLNAKKAFDKLKELYEKGVDPEGKEGQYLAKLWWDMVNDFTYGDIDLLKAMIDAGRDIQNWPEEVKDIKKPIESFLAKALNSYFYNNSLDKSIKNLWLLNRLPLQNL</sequence>
<dbReference type="PaxDb" id="610130-Closa_1439"/>
<evidence type="ECO:0000313" key="4">
    <source>
        <dbReference type="Proteomes" id="UP000001662"/>
    </source>
</evidence>
<dbReference type="PROSITE" id="PS50937">
    <property type="entry name" value="HTH_MERR_2"/>
    <property type="match status" value="1"/>
</dbReference>
<dbReference type="Gene3D" id="1.10.1660.10">
    <property type="match status" value="1"/>
</dbReference>
<dbReference type="PANTHER" id="PTHR30204">
    <property type="entry name" value="REDOX-CYCLING DRUG-SENSING TRANSCRIPTIONAL ACTIVATOR SOXR"/>
    <property type="match status" value="1"/>
</dbReference>
<dbReference type="SMART" id="SM00422">
    <property type="entry name" value="HTH_MERR"/>
    <property type="match status" value="1"/>
</dbReference>
<dbReference type="InterPro" id="IPR009061">
    <property type="entry name" value="DNA-bd_dom_put_sf"/>
</dbReference>
<dbReference type="HOGENOM" id="CLU_060077_0_5_9"/>
<keyword evidence="4" id="KW-1185">Reference proteome</keyword>
<gene>
    <name evidence="3" type="ordered locus">Closa_1439</name>
</gene>
<organism evidence="3 4">
    <name type="scientific">Lacrimispora saccharolytica (strain ATCC 35040 / DSM 2544 / NRCC 2533 / WM1)</name>
    <name type="common">Clostridium saccharolyticum</name>
    <dbReference type="NCBI Taxonomy" id="610130"/>
    <lineage>
        <taxon>Bacteria</taxon>
        <taxon>Bacillati</taxon>
        <taxon>Bacillota</taxon>
        <taxon>Clostridia</taxon>
        <taxon>Lachnospirales</taxon>
        <taxon>Lachnospiraceae</taxon>
        <taxon>Lacrimispora</taxon>
    </lineage>
</organism>
<dbReference type="Proteomes" id="UP000001662">
    <property type="component" value="Chromosome"/>
</dbReference>
<dbReference type="EMBL" id="CP002109">
    <property type="protein sequence ID" value="ADL04038.1"/>
    <property type="molecule type" value="Genomic_DNA"/>
</dbReference>
<evidence type="ECO:0000256" key="1">
    <source>
        <dbReference type="ARBA" id="ARBA00023125"/>
    </source>
</evidence>
<dbReference type="PANTHER" id="PTHR30204:SF96">
    <property type="entry name" value="CHROMOSOME-ANCHORING PROTEIN RACA"/>
    <property type="match status" value="1"/>
</dbReference>
<dbReference type="STRING" id="610130.Closa_1439"/>
<dbReference type="SUPFAM" id="SSF46955">
    <property type="entry name" value="Putative DNA-binding domain"/>
    <property type="match status" value="1"/>
</dbReference>
<reference evidence="3" key="1">
    <citation type="submission" date="2010-07" db="EMBL/GenBank/DDBJ databases">
        <title>Complete sequence of Clostridium saccharolyticum WM1.</title>
        <authorList>
            <consortium name="US DOE Joint Genome Institute"/>
            <person name="Lucas S."/>
            <person name="Copeland A."/>
            <person name="Lapidus A."/>
            <person name="Cheng J.-F."/>
            <person name="Bruce D."/>
            <person name="Goodwin L."/>
            <person name="Pitluck S."/>
            <person name="Chertkov O."/>
            <person name="Detter J.C."/>
            <person name="Han C."/>
            <person name="Tapia R."/>
            <person name="Land M."/>
            <person name="Hauser L."/>
            <person name="Chang Y.-J."/>
            <person name="Jeffries C."/>
            <person name="Kyrpides N."/>
            <person name="Ivanova N."/>
            <person name="Mikhailova N."/>
            <person name="Mouttaki H."/>
            <person name="Lin L."/>
            <person name="Zhou J."/>
            <person name="Hemme C.L."/>
            <person name="Woyke T."/>
        </authorList>
    </citation>
    <scope>NUCLEOTIDE SEQUENCE [LARGE SCALE GENOMIC DNA]</scope>
    <source>
        <strain evidence="3">WM1</strain>
    </source>
</reference>
<dbReference type="AlphaFoldDB" id="D9R9I8"/>
<evidence type="ECO:0000313" key="3">
    <source>
        <dbReference type="EMBL" id="ADL04038.1"/>
    </source>
</evidence>
<dbReference type="InterPro" id="IPR012925">
    <property type="entry name" value="TipAS_dom"/>
</dbReference>
<dbReference type="GO" id="GO:0003677">
    <property type="term" value="F:DNA binding"/>
    <property type="evidence" value="ECO:0007669"/>
    <property type="project" value="UniProtKB-KW"/>
</dbReference>
<keyword evidence="1" id="KW-0238">DNA-binding</keyword>
<dbReference type="InterPro" id="IPR047057">
    <property type="entry name" value="MerR_fam"/>
</dbReference>
<dbReference type="KEGG" id="csh:Closa_1439"/>
<dbReference type="eggNOG" id="COG0789">
    <property type="taxonomic scope" value="Bacteria"/>
</dbReference>
<dbReference type="InterPro" id="IPR000551">
    <property type="entry name" value="MerR-type_HTH_dom"/>
</dbReference>
<dbReference type="PRINTS" id="PR00040">
    <property type="entry name" value="HTHMERR"/>
</dbReference>